<name>A0ABT1BH88_9BURK</name>
<dbReference type="Pfam" id="PF07366">
    <property type="entry name" value="SnoaL"/>
    <property type="match status" value="1"/>
</dbReference>
<accession>A0ABT1BH88</accession>
<feature type="chain" id="PRO_5045287365" evidence="1">
    <location>
        <begin position="25"/>
        <end position="196"/>
    </location>
</feature>
<keyword evidence="3" id="KW-1185">Reference proteome</keyword>
<feature type="signal peptide" evidence="1">
    <location>
        <begin position="1"/>
        <end position="24"/>
    </location>
</feature>
<organism evidence="2 3">
    <name type="scientific">Ideonella oryzae</name>
    <dbReference type="NCBI Taxonomy" id="2937441"/>
    <lineage>
        <taxon>Bacteria</taxon>
        <taxon>Pseudomonadati</taxon>
        <taxon>Pseudomonadota</taxon>
        <taxon>Betaproteobacteria</taxon>
        <taxon>Burkholderiales</taxon>
        <taxon>Sphaerotilaceae</taxon>
        <taxon>Ideonella</taxon>
    </lineage>
</organism>
<keyword evidence="1" id="KW-0732">Signal</keyword>
<dbReference type="Gene3D" id="3.10.450.50">
    <property type="match status" value="1"/>
</dbReference>
<dbReference type="InterPro" id="IPR009959">
    <property type="entry name" value="Cyclase_SnoaL-like"/>
</dbReference>
<comment type="caution">
    <text evidence="2">The sequence shown here is derived from an EMBL/GenBank/DDBJ whole genome shotgun (WGS) entry which is preliminary data.</text>
</comment>
<dbReference type="SUPFAM" id="SSF54427">
    <property type="entry name" value="NTF2-like"/>
    <property type="match status" value="1"/>
</dbReference>
<sequence>MTRLHTLAALLSLSMATLAASVNAAEPAAPADAWPGTQVGQAVPATPSVPPELVRNLANFDDLDFRVYTNQQWQDLHKTHSPDVIVHWPDGHTTQGIQKHIDDLKYMWTFAPDNRIREHSVRFGTADAQWTAVVGWLEGTFTQPMVLADGKVIPPTGKAYRIPMATIGHWNKDGIMFEEYLFWDNAEFMRQIGLSH</sequence>
<dbReference type="Proteomes" id="UP001204851">
    <property type="component" value="Unassembled WGS sequence"/>
</dbReference>
<dbReference type="RefSeq" id="WP_252768023.1">
    <property type="nucleotide sequence ID" value="NZ_JAMXMC010000001.1"/>
</dbReference>
<evidence type="ECO:0000256" key="1">
    <source>
        <dbReference type="SAM" id="SignalP"/>
    </source>
</evidence>
<reference evidence="2 3" key="1">
    <citation type="submission" date="2022-06" db="EMBL/GenBank/DDBJ databases">
        <title>Ideonella sp. NS12-5 Genome sequencing and assembly.</title>
        <authorList>
            <person name="Jung Y."/>
        </authorList>
    </citation>
    <scope>NUCLEOTIDE SEQUENCE [LARGE SCALE GENOMIC DNA]</scope>
    <source>
        <strain evidence="2 3">NS12-5</strain>
    </source>
</reference>
<dbReference type="PANTHER" id="PTHR38436:SF1">
    <property type="entry name" value="ESTER CYCLASE"/>
    <property type="match status" value="1"/>
</dbReference>
<dbReference type="InterPro" id="IPR032710">
    <property type="entry name" value="NTF2-like_dom_sf"/>
</dbReference>
<dbReference type="EMBL" id="JAMXMC010000001">
    <property type="protein sequence ID" value="MCO5975595.1"/>
    <property type="molecule type" value="Genomic_DNA"/>
</dbReference>
<proteinExistence type="predicted"/>
<gene>
    <name evidence="2" type="ORF">M0L44_02515</name>
</gene>
<dbReference type="PANTHER" id="PTHR38436">
    <property type="entry name" value="POLYKETIDE CYCLASE SNOAL-LIKE DOMAIN"/>
    <property type="match status" value="1"/>
</dbReference>
<evidence type="ECO:0000313" key="3">
    <source>
        <dbReference type="Proteomes" id="UP001204851"/>
    </source>
</evidence>
<evidence type="ECO:0000313" key="2">
    <source>
        <dbReference type="EMBL" id="MCO5975595.1"/>
    </source>
</evidence>
<protein>
    <submittedName>
        <fullName evidence="2">Ester cyclase</fullName>
    </submittedName>
</protein>